<evidence type="ECO:0000313" key="12">
    <source>
        <dbReference type="Proteomes" id="UP001489004"/>
    </source>
</evidence>
<dbReference type="Pfam" id="PF00777">
    <property type="entry name" value="Glyco_transf_29"/>
    <property type="match status" value="1"/>
</dbReference>
<sequence length="211" mass="23175">MGVNATATAAEVELVVAAACMAAISSFLPPRKGSARLAKGPWDLAHPGSPDALAAPIFYSQANHAKLRRKNRFDKEAKRLPEEEPQLHFDTCAVVGNSGQLWVEPAGLAIDAHDMVLRVNQAPTQGYEPIAGSKTTFRLLNIKWSKQYGRLHPQLLLAGDPHNTTLIVSRSNVAEFMQLHAEMTKRRPDERLLFSSVQFMKHAGVLLQTGF</sequence>
<keyword evidence="10" id="KW-0325">Glycoprotein</keyword>
<dbReference type="PANTHER" id="PTHR11987">
    <property type="entry name" value="ALPHA-2,8-SIALYLTRANSFERASE"/>
    <property type="match status" value="1"/>
</dbReference>
<evidence type="ECO:0000256" key="3">
    <source>
        <dbReference type="ARBA" id="ARBA00022676"/>
    </source>
</evidence>
<dbReference type="Gene3D" id="3.90.1480.20">
    <property type="entry name" value="Glycosyl transferase family 29"/>
    <property type="match status" value="1"/>
</dbReference>
<evidence type="ECO:0000256" key="2">
    <source>
        <dbReference type="ARBA" id="ARBA00006003"/>
    </source>
</evidence>
<proteinExistence type="inferred from homology"/>
<dbReference type="Proteomes" id="UP001489004">
    <property type="component" value="Unassembled WGS sequence"/>
</dbReference>
<gene>
    <name evidence="11" type="ORF">WJX72_011642</name>
</gene>
<comment type="caution">
    <text evidence="11">The sequence shown here is derived from an EMBL/GenBank/DDBJ whole genome shotgun (WGS) entry which is preliminary data.</text>
</comment>
<reference evidence="11 12" key="1">
    <citation type="journal article" date="2024" name="Nat. Commun.">
        <title>Phylogenomics reveals the evolutionary origins of lichenization in chlorophyte algae.</title>
        <authorList>
            <person name="Puginier C."/>
            <person name="Libourel C."/>
            <person name="Otte J."/>
            <person name="Skaloud P."/>
            <person name="Haon M."/>
            <person name="Grisel S."/>
            <person name="Petersen M."/>
            <person name="Berrin J.G."/>
            <person name="Delaux P.M."/>
            <person name="Dal Grande F."/>
            <person name="Keller J."/>
        </authorList>
    </citation>
    <scope>NUCLEOTIDE SEQUENCE [LARGE SCALE GENOMIC DNA]</scope>
    <source>
        <strain evidence="11 12">SAG 2043</strain>
    </source>
</reference>
<protein>
    <submittedName>
        <fullName evidence="11">Uncharacterized protein</fullName>
    </submittedName>
</protein>
<keyword evidence="3" id="KW-0328">Glycosyltransferase</keyword>
<keyword evidence="8" id="KW-0333">Golgi apparatus</keyword>
<keyword evidence="7" id="KW-1133">Transmembrane helix</keyword>
<evidence type="ECO:0000256" key="10">
    <source>
        <dbReference type="ARBA" id="ARBA00023180"/>
    </source>
</evidence>
<comment type="similarity">
    <text evidence="2">Belongs to the glycosyltransferase 29 family.</text>
</comment>
<keyword evidence="6" id="KW-0735">Signal-anchor</keyword>
<dbReference type="GO" id="GO:0000139">
    <property type="term" value="C:Golgi membrane"/>
    <property type="evidence" value="ECO:0007669"/>
    <property type="project" value="UniProtKB-SubCell"/>
</dbReference>
<evidence type="ECO:0000256" key="4">
    <source>
        <dbReference type="ARBA" id="ARBA00022679"/>
    </source>
</evidence>
<evidence type="ECO:0000256" key="9">
    <source>
        <dbReference type="ARBA" id="ARBA00023136"/>
    </source>
</evidence>
<comment type="subcellular location">
    <subcellularLocation>
        <location evidence="1">Golgi apparatus membrane</location>
        <topology evidence="1">Single-pass type II membrane protein</topology>
    </subcellularLocation>
</comment>
<dbReference type="InterPro" id="IPR001675">
    <property type="entry name" value="Glyco_trans_29"/>
</dbReference>
<dbReference type="AlphaFoldDB" id="A0AAW1QT26"/>
<evidence type="ECO:0000256" key="1">
    <source>
        <dbReference type="ARBA" id="ARBA00004323"/>
    </source>
</evidence>
<keyword evidence="9" id="KW-0472">Membrane</keyword>
<keyword evidence="12" id="KW-1185">Reference proteome</keyword>
<dbReference type="InterPro" id="IPR038578">
    <property type="entry name" value="GT29-like_sf"/>
</dbReference>
<evidence type="ECO:0000256" key="5">
    <source>
        <dbReference type="ARBA" id="ARBA00022692"/>
    </source>
</evidence>
<evidence type="ECO:0000256" key="7">
    <source>
        <dbReference type="ARBA" id="ARBA00022989"/>
    </source>
</evidence>
<accession>A0AAW1QT26</accession>
<name>A0AAW1QT26_9CHLO</name>
<evidence type="ECO:0000313" key="11">
    <source>
        <dbReference type="EMBL" id="KAK9824602.1"/>
    </source>
</evidence>
<evidence type="ECO:0000256" key="6">
    <source>
        <dbReference type="ARBA" id="ARBA00022968"/>
    </source>
</evidence>
<dbReference type="EMBL" id="JALJOR010000002">
    <property type="protein sequence ID" value="KAK9824602.1"/>
    <property type="molecule type" value="Genomic_DNA"/>
</dbReference>
<dbReference type="GO" id="GO:0008373">
    <property type="term" value="F:sialyltransferase activity"/>
    <property type="evidence" value="ECO:0007669"/>
    <property type="project" value="InterPro"/>
</dbReference>
<evidence type="ECO:0000256" key="8">
    <source>
        <dbReference type="ARBA" id="ARBA00023034"/>
    </source>
</evidence>
<organism evidence="11 12">
    <name type="scientific">[Myrmecia] bisecta</name>
    <dbReference type="NCBI Taxonomy" id="41462"/>
    <lineage>
        <taxon>Eukaryota</taxon>
        <taxon>Viridiplantae</taxon>
        <taxon>Chlorophyta</taxon>
        <taxon>core chlorophytes</taxon>
        <taxon>Trebouxiophyceae</taxon>
        <taxon>Trebouxiales</taxon>
        <taxon>Trebouxiaceae</taxon>
        <taxon>Myrmecia</taxon>
    </lineage>
</organism>
<keyword evidence="4" id="KW-0808">Transferase</keyword>
<keyword evidence="5" id="KW-0812">Transmembrane</keyword>
<dbReference type="PANTHER" id="PTHR11987:SF36">
    <property type="entry name" value="SIA-ALPHA-2,3-GAL-BETA-1,4-GLCNAC-R:ALPHA 2,8-SIALYLTRANSFERASE"/>
    <property type="match status" value="1"/>
</dbReference>
<dbReference type="InterPro" id="IPR050943">
    <property type="entry name" value="Glycosyltr_29_Sialyltrsf"/>
</dbReference>